<organism evidence="1 2">
    <name type="scientific">Streptomyces spectabilis</name>
    <dbReference type="NCBI Taxonomy" id="68270"/>
    <lineage>
        <taxon>Bacteria</taxon>
        <taxon>Bacillati</taxon>
        <taxon>Actinomycetota</taxon>
        <taxon>Actinomycetes</taxon>
        <taxon>Kitasatosporales</taxon>
        <taxon>Streptomycetaceae</taxon>
        <taxon>Streptomyces</taxon>
    </lineage>
</organism>
<dbReference type="Pfam" id="PF21448">
    <property type="entry name" value="DNMK"/>
    <property type="match status" value="1"/>
</dbReference>
<proteinExistence type="predicted"/>
<dbReference type="SUPFAM" id="SSF52540">
    <property type="entry name" value="P-loop containing nucleoside triphosphate hydrolases"/>
    <property type="match status" value="1"/>
</dbReference>
<sequence length="183" mass="20710">MRDIALIGRARSGKDSVGARLIARYGYTRLAFADPLKDMAIGINPWISYDVPGFIKHGTIRLADLIEHVGWERAKEEYSEVRSTLQRIGQHMRSIDPDYWIDRLTKRLARTSGPIVVTDVRYPNEVDKLDRYGFRIVRIARPSIESTDAHESETALDKYVAPVTVTNSGTLDDLHAHADTLPH</sequence>
<accession>A0A516RF88</accession>
<dbReference type="RefSeq" id="WP_144321526.1">
    <property type="nucleotide sequence ID" value="NZ_CP040916.1"/>
</dbReference>
<evidence type="ECO:0000313" key="1">
    <source>
        <dbReference type="EMBL" id="QDQ14314.1"/>
    </source>
</evidence>
<evidence type="ECO:0008006" key="3">
    <source>
        <dbReference type="Google" id="ProtNLM"/>
    </source>
</evidence>
<dbReference type="InterPro" id="IPR027417">
    <property type="entry name" value="P-loop_NTPase"/>
</dbReference>
<dbReference type="Proteomes" id="UP000316806">
    <property type="component" value="Chromosome"/>
</dbReference>
<dbReference type="EMBL" id="CP040916">
    <property type="protein sequence ID" value="QDQ14314.1"/>
    <property type="molecule type" value="Genomic_DNA"/>
</dbReference>
<name>A0A516RF88_STRST</name>
<dbReference type="AlphaFoldDB" id="A0A516RF88"/>
<reference evidence="1 2" key="1">
    <citation type="journal article" date="2019" name="J. Ind. Microbiol. Biotechnol.">
        <title>The complete genomic sequence of Streptomyces spectabilis NRRL-2792 and identification of secondary metabolite biosynthetic gene clusters.</title>
        <authorList>
            <person name="Sinha A."/>
            <person name="Phillips-Salemka S."/>
            <person name="Niraula T.A."/>
            <person name="Short K.A."/>
            <person name="Niraula N.P."/>
        </authorList>
    </citation>
    <scope>NUCLEOTIDE SEQUENCE [LARGE SCALE GENOMIC DNA]</scope>
    <source>
        <strain evidence="1 2">NRRL 2792</strain>
    </source>
</reference>
<dbReference type="InterPro" id="IPR048444">
    <property type="entry name" value="DNMK"/>
</dbReference>
<evidence type="ECO:0000313" key="2">
    <source>
        <dbReference type="Proteomes" id="UP000316806"/>
    </source>
</evidence>
<dbReference type="Gene3D" id="3.40.50.300">
    <property type="entry name" value="P-loop containing nucleotide triphosphate hydrolases"/>
    <property type="match status" value="1"/>
</dbReference>
<protein>
    <recommendedName>
        <fullName evidence="3">Adenylate kinase</fullName>
    </recommendedName>
</protein>
<gene>
    <name evidence="1" type="ORF">FH965_30175</name>
</gene>